<evidence type="ECO:0000313" key="4">
    <source>
        <dbReference type="Proteomes" id="UP001476798"/>
    </source>
</evidence>
<feature type="domain" description="Purple acid phosphatase C-terminal" evidence="2">
    <location>
        <begin position="9"/>
        <end position="54"/>
    </location>
</feature>
<name>A0ABV0NJQ2_9TELE</name>
<gene>
    <name evidence="3" type="primary">ACP7</name>
    <name evidence="3" type="ORF">GOODEAATRI_012534</name>
</gene>
<dbReference type="Proteomes" id="UP001476798">
    <property type="component" value="Unassembled WGS sequence"/>
</dbReference>
<reference evidence="3 4" key="1">
    <citation type="submission" date="2021-06" db="EMBL/GenBank/DDBJ databases">
        <authorList>
            <person name="Palmer J.M."/>
        </authorList>
    </citation>
    <scope>NUCLEOTIDE SEQUENCE [LARGE SCALE GENOMIC DNA]</scope>
    <source>
        <strain evidence="3 4">GA_2019</strain>
        <tissue evidence="3">Muscle</tissue>
    </source>
</reference>
<dbReference type="PANTHER" id="PTHR45867">
    <property type="entry name" value="PURPLE ACID PHOSPHATASE"/>
    <property type="match status" value="1"/>
</dbReference>
<comment type="caution">
    <text evidence="3">The sequence shown here is derived from an EMBL/GenBank/DDBJ whole genome shotgun (WGS) entry which is preliminary data.</text>
</comment>
<evidence type="ECO:0000313" key="3">
    <source>
        <dbReference type="EMBL" id="MEQ2171606.1"/>
    </source>
</evidence>
<keyword evidence="4" id="KW-1185">Reference proteome</keyword>
<feature type="region of interest" description="Disordered" evidence="1">
    <location>
        <begin position="1"/>
        <end position="22"/>
    </location>
</feature>
<dbReference type="EMBL" id="JAHRIO010040787">
    <property type="protein sequence ID" value="MEQ2171606.1"/>
    <property type="molecule type" value="Genomic_DNA"/>
</dbReference>
<protein>
    <submittedName>
        <fullName evidence="3">Acid phosphatase type 7</fullName>
    </submittedName>
</protein>
<dbReference type="Pfam" id="PF14008">
    <property type="entry name" value="Metallophos_C"/>
    <property type="match status" value="1"/>
</dbReference>
<evidence type="ECO:0000256" key="1">
    <source>
        <dbReference type="SAM" id="MobiDB-lite"/>
    </source>
</evidence>
<proteinExistence type="predicted"/>
<evidence type="ECO:0000259" key="2">
    <source>
        <dbReference type="Pfam" id="PF14008"/>
    </source>
</evidence>
<dbReference type="InterPro" id="IPR029052">
    <property type="entry name" value="Metallo-depent_PP-like"/>
</dbReference>
<dbReference type="InterPro" id="IPR025733">
    <property type="entry name" value="PAPs_C"/>
</dbReference>
<accession>A0ABV0NJQ2</accession>
<dbReference type="Gene3D" id="3.60.21.10">
    <property type="match status" value="1"/>
</dbReference>
<organism evidence="3 4">
    <name type="scientific">Goodea atripinnis</name>
    <dbReference type="NCBI Taxonomy" id="208336"/>
    <lineage>
        <taxon>Eukaryota</taxon>
        <taxon>Metazoa</taxon>
        <taxon>Chordata</taxon>
        <taxon>Craniata</taxon>
        <taxon>Vertebrata</taxon>
        <taxon>Euteleostomi</taxon>
        <taxon>Actinopterygii</taxon>
        <taxon>Neopterygii</taxon>
        <taxon>Teleostei</taxon>
        <taxon>Neoteleostei</taxon>
        <taxon>Acanthomorphata</taxon>
        <taxon>Ovalentaria</taxon>
        <taxon>Atherinomorphae</taxon>
        <taxon>Cyprinodontiformes</taxon>
        <taxon>Goodeidae</taxon>
        <taxon>Goodea</taxon>
    </lineage>
</organism>
<sequence length="68" mass="7728">MKDSGLSMGCRERTDRFNPNPKEWSAFRSTDYGYSRMQVVNATHIYLEQVSDDQVSAHGTACAQAWPK</sequence>
<dbReference type="PANTHER" id="PTHR45867:SF3">
    <property type="entry name" value="ACID PHOSPHATASE TYPE 7"/>
    <property type="match status" value="1"/>
</dbReference>